<name>A0A8K0XND3_9AGAR</name>
<keyword evidence="1" id="KW-1133">Transmembrane helix</keyword>
<dbReference type="EMBL" id="JAEVFJ010000022">
    <property type="protein sequence ID" value="KAH8096897.1"/>
    <property type="molecule type" value="Genomic_DNA"/>
</dbReference>
<feature type="transmembrane region" description="Helical" evidence="1">
    <location>
        <begin position="157"/>
        <end position="181"/>
    </location>
</feature>
<organism evidence="2 3">
    <name type="scientific">Cristinia sonorae</name>
    <dbReference type="NCBI Taxonomy" id="1940300"/>
    <lineage>
        <taxon>Eukaryota</taxon>
        <taxon>Fungi</taxon>
        <taxon>Dikarya</taxon>
        <taxon>Basidiomycota</taxon>
        <taxon>Agaricomycotina</taxon>
        <taxon>Agaricomycetes</taxon>
        <taxon>Agaricomycetidae</taxon>
        <taxon>Agaricales</taxon>
        <taxon>Pleurotineae</taxon>
        <taxon>Stephanosporaceae</taxon>
        <taxon>Cristinia</taxon>
    </lineage>
</organism>
<evidence type="ECO:0000313" key="2">
    <source>
        <dbReference type="EMBL" id="KAH8096897.1"/>
    </source>
</evidence>
<keyword evidence="1" id="KW-0812">Transmembrane</keyword>
<dbReference type="Proteomes" id="UP000813824">
    <property type="component" value="Unassembled WGS sequence"/>
</dbReference>
<feature type="transmembrane region" description="Helical" evidence="1">
    <location>
        <begin position="117"/>
        <end position="137"/>
    </location>
</feature>
<gene>
    <name evidence="2" type="ORF">BXZ70DRAFT_321330</name>
</gene>
<accession>A0A8K0XND3</accession>
<dbReference type="OrthoDB" id="2742220at2759"/>
<reference evidence="2" key="1">
    <citation type="journal article" date="2021" name="New Phytol.">
        <title>Evolutionary innovations through gain and loss of genes in the ectomycorrhizal Boletales.</title>
        <authorList>
            <person name="Wu G."/>
            <person name="Miyauchi S."/>
            <person name="Morin E."/>
            <person name="Kuo A."/>
            <person name="Drula E."/>
            <person name="Varga T."/>
            <person name="Kohler A."/>
            <person name="Feng B."/>
            <person name="Cao Y."/>
            <person name="Lipzen A."/>
            <person name="Daum C."/>
            <person name="Hundley H."/>
            <person name="Pangilinan J."/>
            <person name="Johnson J."/>
            <person name="Barry K."/>
            <person name="LaButti K."/>
            <person name="Ng V."/>
            <person name="Ahrendt S."/>
            <person name="Min B."/>
            <person name="Choi I.G."/>
            <person name="Park H."/>
            <person name="Plett J.M."/>
            <person name="Magnuson J."/>
            <person name="Spatafora J.W."/>
            <person name="Nagy L.G."/>
            <person name="Henrissat B."/>
            <person name="Grigoriev I.V."/>
            <person name="Yang Z.L."/>
            <person name="Xu J."/>
            <person name="Martin F.M."/>
        </authorList>
    </citation>
    <scope>NUCLEOTIDE SEQUENCE</scope>
    <source>
        <strain evidence="2">KKN 215</strain>
    </source>
</reference>
<keyword evidence="1" id="KW-0472">Membrane</keyword>
<feature type="transmembrane region" description="Helical" evidence="1">
    <location>
        <begin position="27"/>
        <end position="45"/>
    </location>
</feature>
<protein>
    <submittedName>
        <fullName evidence="2">Uncharacterized protein</fullName>
    </submittedName>
</protein>
<proteinExistence type="predicted"/>
<feature type="transmembrane region" description="Helical" evidence="1">
    <location>
        <begin position="88"/>
        <end position="105"/>
    </location>
</feature>
<comment type="caution">
    <text evidence="2">The sequence shown here is derived from an EMBL/GenBank/DDBJ whole genome shotgun (WGS) entry which is preliminary data.</text>
</comment>
<evidence type="ECO:0000256" key="1">
    <source>
        <dbReference type="SAM" id="Phobius"/>
    </source>
</evidence>
<sequence length="229" mass="25755">MVDWRSHEVETACLDAYVRIDAFVLGVYLYWYCLTLNAIEMPLFLRNLKFSYTHIPYVLGRAGGVAGAIIMITLSTEDYGSYCERLRPVMPVVAAIVVTCSSTNIAIRPLTLFRRNYYILGVLGVALITHWLMATTAPTGKCVAALSASENHSNMIILFYTYTILWDLLILGFTIYGLATCLPAQTSPLWRRLYSQGVVYVIATALLNIPMLPQELPSALWYLLLLLFH</sequence>
<evidence type="ECO:0000313" key="3">
    <source>
        <dbReference type="Proteomes" id="UP000813824"/>
    </source>
</evidence>
<dbReference type="AlphaFoldDB" id="A0A8K0XND3"/>
<feature type="transmembrane region" description="Helical" evidence="1">
    <location>
        <begin position="57"/>
        <end position="76"/>
    </location>
</feature>
<keyword evidence="3" id="KW-1185">Reference proteome</keyword>
<feature type="transmembrane region" description="Helical" evidence="1">
    <location>
        <begin position="193"/>
        <end position="212"/>
    </location>
</feature>